<dbReference type="Proteomes" id="UP001230188">
    <property type="component" value="Unassembled WGS sequence"/>
</dbReference>
<dbReference type="Gene3D" id="3.20.20.100">
    <property type="entry name" value="NADP-dependent oxidoreductase domain"/>
    <property type="match status" value="1"/>
</dbReference>
<dbReference type="GO" id="GO:0016491">
    <property type="term" value="F:oxidoreductase activity"/>
    <property type="evidence" value="ECO:0007669"/>
    <property type="project" value="UniProtKB-KW"/>
</dbReference>
<sequence>MIGDLFARSKRTNEVVRSVNGIRRKRLGTSGIEVSEVGLGTQRWGSTDFNAPDEALCHAMLDLAVANGVNLVDTAEQYPIPSSRERPEGLTEEIIGRWLAKHDRSSLVIASKITGGRNVNRISILRDCEGSLRRLGTDYLDVYLLHWPARYTPQSNWGQSLEYDWNYGVRAVPSAASFDEIVEAMELLMDRGKIRGYGACNDNAVGLMGMAQAGVPPCAMQNDYSILNRRIEENGLSEASSPALSNCGFMAYNVLAGGMLTGKYDDPPAAVDDAVRDRAQRTAKSPRGRMDDRGWGMTLGRYRTTAARAAIAQYEVLAKDYGMTIHDLALRFVASRPAVTTSLVGHTSLFQLEETLAAFRKGPLPPQLLWEIDRVHLQNRLPLFSNDKTGPDWGNEGLIGERIP</sequence>
<accession>A0AAD7UK55</accession>
<comment type="caution">
    <text evidence="3">The sequence shown here is derived from an EMBL/GenBank/DDBJ whole genome shotgun (WGS) entry which is preliminary data.</text>
</comment>
<dbReference type="PANTHER" id="PTHR43364">
    <property type="entry name" value="NADH-SPECIFIC METHYLGLYOXAL REDUCTASE-RELATED"/>
    <property type="match status" value="1"/>
</dbReference>
<keyword evidence="4" id="KW-1185">Reference proteome</keyword>
<keyword evidence="1" id="KW-0560">Oxidoreductase</keyword>
<proteinExistence type="predicted"/>
<dbReference type="InterPro" id="IPR020471">
    <property type="entry name" value="AKR"/>
</dbReference>
<dbReference type="SUPFAM" id="SSF51430">
    <property type="entry name" value="NAD(P)-linked oxidoreductase"/>
    <property type="match status" value="1"/>
</dbReference>
<dbReference type="PANTHER" id="PTHR43364:SF4">
    <property type="entry name" value="NAD(P)-LINKED OXIDOREDUCTASE SUPERFAMILY PROTEIN"/>
    <property type="match status" value="1"/>
</dbReference>
<evidence type="ECO:0000256" key="1">
    <source>
        <dbReference type="ARBA" id="ARBA00023002"/>
    </source>
</evidence>
<dbReference type="AlphaFoldDB" id="A0AAD7UK55"/>
<protein>
    <recommendedName>
        <fullName evidence="2">NADP-dependent oxidoreductase domain-containing protein</fullName>
    </recommendedName>
</protein>
<evidence type="ECO:0000259" key="2">
    <source>
        <dbReference type="Pfam" id="PF00248"/>
    </source>
</evidence>
<evidence type="ECO:0000313" key="3">
    <source>
        <dbReference type="EMBL" id="KAJ8606962.1"/>
    </source>
</evidence>
<organism evidence="3 4">
    <name type="scientific">Chrysophaeum taylorii</name>
    <dbReference type="NCBI Taxonomy" id="2483200"/>
    <lineage>
        <taxon>Eukaryota</taxon>
        <taxon>Sar</taxon>
        <taxon>Stramenopiles</taxon>
        <taxon>Ochrophyta</taxon>
        <taxon>Pelagophyceae</taxon>
        <taxon>Pelagomonadales</taxon>
        <taxon>Pelagomonadaceae</taxon>
        <taxon>Chrysophaeum</taxon>
    </lineage>
</organism>
<feature type="domain" description="NADP-dependent oxidoreductase" evidence="2">
    <location>
        <begin position="37"/>
        <end position="374"/>
    </location>
</feature>
<name>A0AAD7UK55_9STRA</name>
<dbReference type="PRINTS" id="PR00069">
    <property type="entry name" value="ALDKETRDTASE"/>
</dbReference>
<dbReference type="Pfam" id="PF00248">
    <property type="entry name" value="Aldo_ket_red"/>
    <property type="match status" value="1"/>
</dbReference>
<dbReference type="InterPro" id="IPR050523">
    <property type="entry name" value="AKR_Detox_Biosynth"/>
</dbReference>
<gene>
    <name evidence="3" type="ORF">CTAYLR_009270</name>
</gene>
<dbReference type="InterPro" id="IPR023210">
    <property type="entry name" value="NADP_OxRdtase_dom"/>
</dbReference>
<dbReference type="EMBL" id="JAQMWT010000239">
    <property type="protein sequence ID" value="KAJ8606962.1"/>
    <property type="molecule type" value="Genomic_DNA"/>
</dbReference>
<reference evidence="3" key="1">
    <citation type="submission" date="2023-01" db="EMBL/GenBank/DDBJ databases">
        <title>Metagenome sequencing of chrysophaentin producing Chrysophaeum taylorii.</title>
        <authorList>
            <person name="Davison J."/>
            <person name="Bewley C."/>
        </authorList>
    </citation>
    <scope>NUCLEOTIDE SEQUENCE</scope>
    <source>
        <strain evidence="3">NIES-1699</strain>
    </source>
</reference>
<dbReference type="InterPro" id="IPR036812">
    <property type="entry name" value="NAD(P)_OxRdtase_dom_sf"/>
</dbReference>
<evidence type="ECO:0000313" key="4">
    <source>
        <dbReference type="Proteomes" id="UP001230188"/>
    </source>
</evidence>